<dbReference type="PROSITE" id="PS51186">
    <property type="entry name" value="GNAT"/>
    <property type="match status" value="1"/>
</dbReference>
<dbReference type="GO" id="GO:0016747">
    <property type="term" value="F:acyltransferase activity, transferring groups other than amino-acyl groups"/>
    <property type="evidence" value="ECO:0007669"/>
    <property type="project" value="InterPro"/>
</dbReference>
<dbReference type="InterPro" id="IPR000182">
    <property type="entry name" value="GNAT_dom"/>
</dbReference>
<accession>A0A0D8JCT2</accession>
<dbReference type="CDD" id="cd04301">
    <property type="entry name" value="NAT_SF"/>
    <property type="match status" value="1"/>
</dbReference>
<protein>
    <recommendedName>
        <fullName evidence="1">N-acetyltransferase domain-containing protein</fullName>
    </recommendedName>
</protein>
<dbReference type="OrthoDB" id="424368at2"/>
<organism evidence="2 3">
    <name type="scientific">Draconibacterium sediminis</name>
    <dbReference type="NCBI Taxonomy" id="1544798"/>
    <lineage>
        <taxon>Bacteria</taxon>
        <taxon>Pseudomonadati</taxon>
        <taxon>Bacteroidota</taxon>
        <taxon>Bacteroidia</taxon>
        <taxon>Marinilabiliales</taxon>
        <taxon>Prolixibacteraceae</taxon>
        <taxon>Draconibacterium</taxon>
    </lineage>
</organism>
<dbReference type="RefSeq" id="WP_045026071.1">
    <property type="nucleotide sequence ID" value="NZ_JRHC01000001.1"/>
</dbReference>
<evidence type="ECO:0000259" key="1">
    <source>
        <dbReference type="PROSITE" id="PS51186"/>
    </source>
</evidence>
<feature type="domain" description="N-acetyltransferase" evidence="1">
    <location>
        <begin position="1"/>
        <end position="154"/>
    </location>
</feature>
<evidence type="ECO:0000313" key="3">
    <source>
        <dbReference type="Proteomes" id="UP000032544"/>
    </source>
</evidence>
<dbReference type="EMBL" id="JRHC01000001">
    <property type="protein sequence ID" value="KJF44524.1"/>
    <property type="molecule type" value="Genomic_DNA"/>
</dbReference>
<dbReference type="Proteomes" id="UP000032544">
    <property type="component" value="Unassembled WGS sequence"/>
</dbReference>
<dbReference type="SUPFAM" id="SSF55729">
    <property type="entry name" value="Acyl-CoA N-acyltransferases (Nat)"/>
    <property type="match status" value="1"/>
</dbReference>
<dbReference type="AlphaFoldDB" id="A0A0D8JCT2"/>
<comment type="caution">
    <text evidence="2">The sequence shown here is derived from an EMBL/GenBank/DDBJ whole genome shotgun (WGS) entry which is preliminary data.</text>
</comment>
<dbReference type="Pfam" id="PF13673">
    <property type="entry name" value="Acetyltransf_10"/>
    <property type="match status" value="1"/>
</dbReference>
<dbReference type="InterPro" id="IPR052564">
    <property type="entry name" value="N-acetyltrans/Recomb-assoc"/>
</dbReference>
<reference evidence="2 3" key="1">
    <citation type="submission" date="2014-09" db="EMBL/GenBank/DDBJ databases">
        <title>Draft Genome Sequence of Draconibacterium sp. JN14CK-3.</title>
        <authorList>
            <person name="Dong C."/>
            <person name="Lai Q."/>
            <person name="Shao Z."/>
        </authorList>
    </citation>
    <scope>NUCLEOTIDE SEQUENCE [LARGE SCALE GENOMIC DNA]</scope>
    <source>
        <strain evidence="2 3">JN14CK-3</strain>
    </source>
</reference>
<dbReference type="STRING" id="1544798.LH29_03310"/>
<name>A0A0D8JCT2_9BACT</name>
<proteinExistence type="predicted"/>
<gene>
    <name evidence="2" type="ORF">LH29_03310</name>
</gene>
<dbReference type="Gene3D" id="3.40.630.30">
    <property type="match status" value="1"/>
</dbReference>
<evidence type="ECO:0000313" key="2">
    <source>
        <dbReference type="EMBL" id="KJF44524.1"/>
    </source>
</evidence>
<dbReference type="PANTHER" id="PTHR43451:SF1">
    <property type="entry name" value="ACETYLTRANSFERASE"/>
    <property type="match status" value="1"/>
</dbReference>
<sequence>MKIRRYKPGEEIQLMEVFVSSVRENAANYYNREQLQAWAPNSIDREEWKNKMHRINPFVILDNDKILGYADLQSSGYIDHFFVRGGYSGRGIGKQLMNFLLQKAKKKDITELSSDVSLAAQPFFKNFGFKTIRSKKVEVRGVELENALMRKDMLTNGN</sequence>
<keyword evidence="3" id="KW-1185">Reference proteome</keyword>
<dbReference type="InterPro" id="IPR016181">
    <property type="entry name" value="Acyl_CoA_acyltransferase"/>
</dbReference>
<dbReference type="PANTHER" id="PTHR43451">
    <property type="entry name" value="ACETYLTRANSFERASE (GNAT) FAMILY PROTEIN"/>
    <property type="match status" value="1"/>
</dbReference>